<evidence type="ECO:0000259" key="3">
    <source>
        <dbReference type="Pfam" id="PF01757"/>
    </source>
</evidence>
<organism evidence="4 5">
    <name type="scientific">Corynebacterium maris DSM 45190</name>
    <dbReference type="NCBI Taxonomy" id="1224163"/>
    <lineage>
        <taxon>Bacteria</taxon>
        <taxon>Bacillati</taxon>
        <taxon>Actinomycetota</taxon>
        <taxon>Actinomycetes</taxon>
        <taxon>Mycobacteriales</taxon>
        <taxon>Corynebacteriaceae</taxon>
        <taxon>Corynebacterium</taxon>
    </lineage>
</organism>
<feature type="transmembrane region" description="Helical" evidence="2">
    <location>
        <begin position="313"/>
        <end position="335"/>
    </location>
</feature>
<dbReference type="KEGG" id="cmd:B841_11890"/>
<evidence type="ECO:0000313" key="4">
    <source>
        <dbReference type="EMBL" id="AGS35850.1"/>
    </source>
</evidence>
<dbReference type="GO" id="GO:0016020">
    <property type="term" value="C:membrane"/>
    <property type="evidence" value="ECO:0007669"/>
    <property type="project" value="TreeGrafter"/>
</dbReference>
<feature type="transmembrane region" description="Helical" evidence="2">
    <location>
        <begin position="214"/>
        <end position="233"/>
    </location>
</feature>
<feature type="transmembrane region" description="Helical" evidence="2">
    <location>
        <begin position="120"/>
        <end position="141"/>
    </location>
</feature>
<evidence type="ECO:0000256" key="1">
    <source>
        <dbReference type="SAM" id="MobiDB-lite"/>
    </source>
</evidence>
<keyword evidence="2" id="KW-1133">Transmembrane helix</keyword>
<dbReference type="GO" id="GO:0016747">
    <property type="term" value="F:acyltransferase activity, transferring groups other than amino-acyl groups"/>
    <property type="evidence" value="ECO:0007669"/>
    <property type="project" value="InterPro"/>
</dbReference>
<feature type="domain" description="Acyltransferase 3" evidence="3">
    <location>
        <begin position="2"/>
        <end position="332"/>
    </location>
</feature>
<dbReference type="eggNOG" id="COG1835">
    <property type="taxonomic scope" value="Bacteria"/>
</dbReference>
<dbReference type="GO" id="GO:0009103">
    <property type="term" value="P:lipopolysaccharide biosynthetic process"/>
    <property type="evidence" value="ECO:0007669"/>
    <property type="project" value="TreeGrafter"/>
</dbReference>
<dbReference type="InterPro" id="IPR050879">
    <property type="entry name" value="Acyltransferase_3"/>
</dbReference>
<dbReference type="EMBL" id="CP003924">
    <property type="protein sequence ID" value="AGS35850.1"/>
    <property type="molecule type" value="Genomic_DNA"/>
</dbReference>
<reference evidence="4 5" key="1">
    <citation type="submission" date="2012-11" db="EMBL/GenBank/DDBJ databases">
        <title>The complete genome sequence of Corynebacterium maris Coryn-1 (=DSM 45190).</title>
        <authorList>
            <person name="Schaffert L."/>
            <person name="Albersmeier A."/>
            <person name="Kalinowski J."/>
            <person name="Ruckert C."/>
        </authorList>
    </citation>
    <scope>NUCLEOTIDE SEQUENCE [LARGE SCALE GENOMIC DNA]</scope>
    <source>
        <strain evidence="5">Coryn-1</strain>
    </source>
</reference>
<feature type="transmembrane region" description="Helical" evidence="2">
    <location>
        <begin position="73"/>
        <end position="100"/>
    </location>
</feature>
<dbReference type="Proteomes" id="UP000015388">
    <property type="component" value="Chromosome"/>
</dbReference>
<protein>
    <recommendedName>
        <fullName evidence="3">Acyltransferase 3 domain-containing protein</fullName>
    </recommendedName>
</protein>
<dbReference type="PANTHER" id="PTHR23028">
    <property type="entry name" value="ACETYLTRANSFERASE"/>
    <property type="match status" value="1"/>
</dbReference>
<keyword evidence="2" id="KW-0472">Membrane</keyword>
<evidence type="ECO:0000256" key="2">
    <source>
        <dbReference type="SAM" id="Phobius"/>
    </source>
</evidence>
<dbReference type="PANTHER" id="PTHR23028:SF53">
    <property type="entry name" value="ACYL_TRANSF_3 DOMAIN-CONTAINING PROTEIN"/>
    <property type="match status" value="1"/>
</dbReference>
<feature type="compositionally biased region" description="Low complexity" evidence="1">
    <location>
        <begin position="362"/>
        <end position="374"/>
    </location>
</feature>
<feature type="transmembrane region" description="Helical" evidence="2">
    <location>
        <begin position="26"/>
        <end position="46"/>
    </location>
</feature>
<feature type="transmembrane region" description="Helical" evidence="2">
    <location>
        <begin position="245"/>
        <end position="266"/>
    </location>
</feature>
<dbReference type="HOGENOM" id="CLU_005679_1_3_11"/>
<name>S5T5D8_9CORY</name>
<dbReference type="AlphaFoldDB" id="S5T5D8"/>
<feature type="transmembrane region" description="Helical" evidence="2">
    <location>
        <begin position="179"/>
        <end position="202"/>
    </location>
</feature>
<evidence type="ECO:0000313" key="5">
    <source>
        <dbReference type="Proteomes" id="UP000015388"/>
    </source>
</evidence>
<feature type="transmembrane region" description="Helical" evidence="2">
    <location>
        <begin position="287"/>
        <end position="307"/>
    </location>
</feature>
<dbReference type="InterPro" id="IPR002656">
    <property type="entry name" value="Acyl_transf_3_dom"/>
</dbReference>
<keyword evidence="5" id="KW-1185">Reference proteome</keyword>
<dbReference type="STRING" id="1224163.B841_11890"/>
<keyword evidence="2" id="KW-0812">Transmembrane</keyword>
<gene>
    <name evidence="4" type="ORF">B841_11890</name>
</gene>
<feature type="region of interest" description="Disordered" evidence="1">
    <location>
        <begin position="351"/>
        <end position="374"/>
    </location>
</feature>
<sequence>MASFGVLATHVSFQTGMDPATPVGSVLARFDYFVAVFFALSAFLLWRGQLGGRRIRTGGDVARYWRNRLGRILPAYLACVTAVVLLLPDAAGMDVGQILANLTMAQIYVADGLAPGLTHLWSLCVEMAFYVALPVLVLLAPARRTGRIVLTVLVAALSLGWAFLPFVEATPAEGVANRQIWPPAYACWFAVGILAAECEGRVGPRVRRVLRIRWLWWALALATAWVAGQEFFGPLGLTHPSPGEFVLRILAGTVFAAALVVPYALAPANGWLASPVMTWLGRISYSVFLWHLAVMAVVFPLSGIDYFQGGQDFLPVFVLTAAITVVVSAASYVFVEEPARRFVRALGARGSSTSTTRHDTVSAQTAASASSSPA</sequence>
<dbReference type="Pfam" id="PF01757">
    <property type="entry name" value="Acyl_transf_3"/>
    <property type="match status" value="1"/>
</dbReference>
<feature type="transmembrane region" description="Helical" evidence="2">
    <location>
        <begin position="148"/>
        <end position="167"/>
    </location>
</feature>
<proteinExistence type="predicted"/>
<accession>S5T5D8</accession>